<dbReference type="Gene3D" id="3.40.50.720">
    <property type="entry name" value="NAD(P)-binding Rossmann-like Domain"/>
    <property type="match status" value="1"/>
</dbReference>
<dbReference type="Pfam" id="PF02737">
    <property type="entry name" value="3HCDH_N"/>
    <property type="match status" value="1"/>
</dbReference>
<feature type="domain" description="3-hydroxyacyl-CoA dehydrogenase C-terminal" evidence="3">
    <location>
        <begin position="192"/>
        <end position="287"/>
    </location>
</feature>
<dbReference type="GO" id="GO:0070403">
    <property type="term" value="F:NAD+ binding"/>
    <property type="evidence" value="ECO:0007669"/>
    <property type="project" value="InterPro"/>
</dbReference>
<dbReference type="InterPro" id="IPR006108">
    <property type="entry name" value="3HC_DH_C"/>
</dbReference>
<dbReference type="EC" id="1.1.1.157" evidence="5"/>
<dbReference type="AlphaFoldDB" id="A0A845LWL7"/>
<feature type="site" description="Important for catalytic activity" evidence="2">
    <location>
        <position position="146"/>
    </location>
</feature>
<dbReference type="InterPro" id="IPR013328">
    <property type="entry name" value="6PGD_dom2"/>
</dbReference>
<dbReference type="InterPro" id="IPR006176">
    <property type="entry name" value="3-OHacyl-CoA_DH_NAD-bd"/>
</dbReference>
<dbReference type="Pfam" id="PF00725">
    <property type="entry name" value="3HCDH"/>
    <property type="match status" value="1"/>
</dbReference>
<dbReference type="RefSeq" id="WP_161350309.1">
    <property type="nucleotide sequence ID" value="NZ_WTUX01000007.1"/>
</dbReference>
<dbReference type="SUPFAM" id="SSF51735">
    <property type="entry name" value="NAD(P)-binding Rossmann-fold domains"/>
    <property type="match status" value="1"/>
</dbReference>
<protein>
    <submittedName>
        <fullName evidence="5">3-hydroxybutyryl-CoA dehydrogenase</fullName>
        <ecNumber evidence="5">1.1.1.157</ecNumber>
    </submittedName>
</protein>
<dbReference type="PANTHER" id="PTHR48075:SF5">
    <property type="entry name" value="3-HYDROXYBUTYRYL-COA DEHYDROGENASE"/>
    <property type="match status" value="1"/>
</dbReference>
<dbReference type="GO" id="GO:0006635">
    <property type="term" value="P:fatty acid beta-oxidation"/>
    <property type="evidence" value="ECO:0007669"/>
    <property type="project" value="TreeGrafter"/>
</dbReference>
<keyword evidence="6" id="KW-1185">Reference proteome</keyword>
<evidence type="ECO:0000256" key="1">
    <source>
        <dbReference type="ARBA" id="ARBA00023002"/>
    </source>
</evidence>
<evidence type="ECO:0000313" key="6">
    <source>
        <dbReference type="Proteomes" id="UP000467322"/>
    </source>
</evidence>
<proteinExistence type="predicted"/>
<gene>
    <name evidence="5" type="ORF">GQE99_04025</name>
</gene>
<evidence type="ECO:0000259" key="4">
    <source>
        <dbReference type="Pfam" id="PF02737"/>
    </source>
</evidence>
<reference evidence="5 6" key="1">
    <citation type="submission" date="2019-12" db="EMBL/GenBank/DDBJ databases">
        <title>Maritimibacter sp. nov. sp. isolated from sea sand.</title>
        <authorList>
            <person name="Kim J."/>
            <person name="Jeong S.E."/>
            <person name="Jung H.S."/>
            <person name="Jeon C.O."/>
        </authorList>
    </citation>
    <scope>NUCLEOTIDE SEQUENCE [LARGE SCALE GENOMIC DNA]</scope>
    <source>
        <strain evidence="5 6">DP07</strain>
    </source>
</reference>
<dbReference type="Proteomes" id="UP000467322">
    <property type="component" value="Unassembled WGS sequence"/>
</dbReference>
<dbReference type="PIRSF" id="PIRSF000105">
    <property type="entry name" value="HCDH"/>
    <property type="match status" value="1"/>
</dbReference>
<dbReference type="InterPro" id="IPR036291">
    <property type="entry name" value="NAD(P)-bd_dom_sf"/>
</dbReference>
<dbReference type="Gene3D" id="1.10.1040.10">
    <property type="entry name" value="N-(1-d-carboxylethyl)-l-norvaline Dehydrogenase, domain 2"/>
    <property type="match status" value="1"/>
</dbReference>
<dbReference type="GO" id="GO:0008691">
    <property type="term" value="F:3-hydroxybutyryl-CoA dehydrogenase activity"/>
    <property type="evidence" value="ECO:0007669"/>
    <property type="project" value="UniProtKB-EC"/>
</dbReference>
<evidence type="ECO:0000313" key="5">
    <source>
        <dbReference type="EMBL" id="MZR12185.1"/>
    </source>
</evidence>
<name>A0A845LWL7_9RHOB</name>
<dbReference type="InterPro" id="IPR022694">
    <property type="entry name" value="3-OHacyl-CoA_DH"/>
</dbReference>
<evidence type="ECO:0000259" key="3">
    <source>
        <dbReference type="Pfam" id="PF00725"/>
    </source>
</evidence>
<feature type="domain" description="3-hydroxyacyl-CoA dehydrogenase NAD binding" evidence="4">
    <location>
        <begin position="12"/>
        <end position="189"/>
    </location>
</feature>
<dbReference type="SUPFAM" id="SSF48179">
    <property type="entry name" value="6-phosphogluconate dehydrogenase C-terminal domain-like"/>
    <property type="match status" value="1"/>
</dbReference>
<dbReference type="InterPro" id="IPR008927">
    <property type="entry name" value="6-PGluconate_DH-like_C_sf"/>
</dbReference>
<comment type="caution">
    <text evidence="5">The sequence shown here is derived from an EMBL/GenBank/DDBJ whole genome shotgun (WGS) entry which is preliminary data.</text>
</comment>
<sequence>MPTDASWNPRESVAVVGGGTMGVGIAYVFTMSGYDVHLVEPDADRRQAAFVTMGSAARTAVERGKIAADLARDRVSAVSVKAAVEELPEGVDLAIETVPEQRVLKEKVLSQISERAPALIASNTSALSIDDLSGAVETPSTFLGMHFFNPVWSLMLVEIVRGSLTSDASIAKAQGFAEGIGKKSAVVSDVPGFATSRLDLVQALEAIRMVENGVASPEDIDRAIETAYRHPMGPLRLSDVVGLDVRLDIARHLEDVLGPHFAPPKLLQDMVARGELGRKSGKGFYEWPETAQTQ</sequence>
<organism evidence="5 6">
    <name type="scientific">Maritimibacter harenae</name>
    <dbReference type="NCBI Taxonomy" id="2606218"/>
    <lineage>
        <taxon>Bacteria</taxon>
        <taxon>Pseudomonadati</taxon>
        <taxon>Pseudomonadota</taxon>
        <taxon>Alphaproteobacteria</taxon>
        <taxon>Rhodobacterales</taxon>
        <taxon>Roseobacteraceae</taxon>
        <taxon>Maritimibacter</taxon>
    </lineage>
</organism>
<keyword evidence="1 5" id="KW-0560">Oxidoreductase</keyword>
<dbReference type="PANTHER" id="PTHR48075">
    <property type="entry name" value="3-HYDROXYACYL-COA DEHYDROGENASE FAMILY PROTEIN"/>
    <property type="match status" value="1"/>
</dbReference>
<accession>A0A845LWL7</accession>
<evidence type="ECO:0000256" key="2">
    <source>
        <dbReference type="PIRSR" id="PIRSR000105-1"/>
    </source>
</evidence>
<dbReference type="EMBL" id="WTUX01000007">
    <property type="protein sequence ID" value="MZR12185.1"/>
    <property type="molecule type" value="Genomic_DNA"/>
</dbReference>